<evidence type="ECO:0008006" key="4">
    <source>
        <dbReference type="Google" id="ProtNLM"/>
    </source>
</evidence>
<sequence length="96" mass="10852">MKKIGRGASYRAALTENLVKNLLVYKKIQTTRSKGKHIVEHVRKVLRKQVTIQPAPARRGDNAPQVTLEISDLTKEKRDAAHQHKTKSNTKNVASR</sequence>
<evidence type="ECO:0000313" key="2">
    <source>
        <dbReference type="EMBL" id="KKR72705.1"/>
    </source>
</evidence>
<dbReference type="GO" id="GO:0005840">
    <property type="term" value="C:ribosome"/>
    <property type="evidence" value="ECO:0007669"/>
    <property type="project" value="InterPro"/>
</dbReference>
<accession>A0A0G0VLD5</accession>
<dbReference type="Gene3D" id="3.90.1030.10">
    <property type="entry name" value="Ribosomal protein L17"/>
    <property type="match status" value="1"/>
</dbReference>
<organism evidence="2 3">
    <name type="scientific">Candidatus Roizmanbacteria bacterium GW2011_GWB1_40_7</name>
    <dbReference type="NCBI Taxonomy" id="1618482"/>
    <lineage>
        <taxon>Bacteria</taxon>
        <taxon>Candidatus Roizmaniibacteriota</taxon>
    </lineage>
</organism>
<dbReference type="AlphaFoldDB" id="A0A0G0VLD5"/>
<dbReference type="InterPro" id="IPR036373">
    <property type="entry name" value="Ribosomal_bL17_sf"/>
</dbReference>
<name>A0A0G0VLD5_9BACT</name>
<feature type="region of interest" description="Disordered" evidence="1">
    <location>
        <begin position="74"/>
        <end position="96"/>
    </location>
</feature>
<comment type="caution">
    <text evidence="2">The sequence shown here is derived from an EMBL/GenBank/DDBJ whole genome shotgun (WGS) entry which is preliminary data.</text>
</comment>
<proteinExistence type="predicted"/>
<dbReference type="GO" id="GO:0006412">
    <property type="term" value="P:translation"/>
    <property type="evidence" value="ECO:0007669"/>
    <property type="project" value="InterPro"/>
</dbReference>
<evidence type="ECO:0000313" key="3">
    <source>
        <dbReference type="Proteomes" id="UP000034664"/>
    </source>
</evidence>
<evidence type="ECO:0000256" key="1">
    <source>
        <dbReference type="SAM" id="MobiDB-lite"/>
    </source>
</evidence>
<protein>
    <recommendedName>
        <fullName evidence="4">50S ribosomal protein L17</fullName>
    </recommendedName>
</protein>
<dbReference type="Proteomes" id="UP000034664">
    <property type="component" value="Unassembled WGS sequence"/>
</dbReference>
<dbReference type="GO" id="GO:0003735">
    <property type="term" value="F:structural constituent of ribosome"/>
    <property type="evidence" value="ECO:0007669"/>
    <property type="project" value="InterPro"/>
</dbReference>
<gene>
    <name evidence="2" type="ORF">UU14_C0003G0068</name>
</gene>
<reference evidence="2 3" key="1">
    <citation type="journal article" date="2015" name="Nature">
        <title>rRNA introns, odd ribosomes, and small enigmatic genomes across a large radiation of phyla.</title>
        <authorList>
            <person name="Brown C.T."/>
            <person name="Hug L.A."/>
            <person name="Thomas B.C."/>
            <person name="Sharon I."/>
            <person name="Castelle C.J."/>
            <person name="Singh A."/>
            <person name="Wilkins M.J."/>
            <person name="Williams K.H."/>
            <person name="Banfield J.F."/>
        </authorList>
    </citation>
    <scope>NUCLEOTIDE SEQUENCE [LARGE SCALE GENOMIC DNA]</scope>
</reference>
<dbReference type="SUPFAM" id="SSF64263">
    <property type="entry name" value="Prokaryotic ribosomal protein L17"/>
    <property type="match status" value="1"/>
</dbReference>
<dbReference type="EMBL" id="LBZM01000003">
    <property type="protein sequence ID" value="KKR72705.1"/>
    <property type="molecule type" value="Genomic_DNA"/>
</dbReference>